<evidence type="ECO:0000313" key="2">
    <source>
        <dbReference type="Proteomes" id="UP001221558"/>
    </source>
</evidence>
<reference evidence="1 2" key="1">
    <citation type="submission" date="2023-02" db="EMBL/GenBank/DDBJ databases">
        <title>Genome sequence of Sphingobacterium sp. KACC 22765.</title>
        <authorList>
            <person name="Kim S."/>
            <person name="Heo J."/>
            <person name="Kwon S.-W."/>
        </authorList>
    </citation>
    <scope>NUCLEOTIDE SEQUENCE [LARGE SCALE GENOMIC DNA]</scope>
    <source>
        <strain evidence="1 2">KACC 22765</strain>
    </source>
</reference>
<proteinExistence type="predicted"/>
<sequence length="68" mass="7703">MTGEIFTRKTVLGLMNSGYQVITNGKPEKVEIDLWDYILMLGDDDSILVLEDLLSWTDRQLSLISKVA</sequence>
<dbReference type="Proteomes" id="UP001221558">
    <property type="component" value="Chromosome"/>
</dbReference>
<dbReference type="RefSeq" id="WP_274265586.1">
    <property type="nucleotide sequence ID" value="NZ_CP117880.1"/>
</dbReference>
<organism evidence="1 2">
    <name type="scientific">Sphingobacterium oryzagri</name>
    <dbReference type="NCBI Taxonomy" id="3025669"/>
    <lineage>
        <taxon>Bacteria</taxon>
        <taxon>Pseudomonadati</taxon>
        <taxon>Bacteroidota</taxon>
        <taxon>Sphingobacteriia</taxon>
        <taxon>Sphingobacteriales</taxon>
        <taxon>Sphingobacteriaceae</taxon>
        <taxon>Sphingobacterium</taxon>
    </lineage>
</organism>
<accession>A0ABY7WB05</accession>
<keyword evidence="2" id="KW-1185">Reference proteome</keyword>
<name>A0ABY7WB05_9SPHI</name>
<protein>
    <submittedName>
        <fullName evidence="1">Uncharacterized protein</fullName>
    </submittedName>
</protein>
<dbReference type="EMBL" id="CP117880">
    <property type="protein sequence ID" value="WDF66846.1"/>
    <property type="molecule type" value="Genomic_DNA"/>
</dbReference>
<evidence type="ECO:0000313" key="1">
    <source>
        <dbReference type="EMBL" id="WDF66846.1"/>
    </source>
</evidence>
<gene>
    <name evidence="1" type="ORF">PQ465_11070</name>
</gene>